<dbReference type="EMBL" id="NCKW01020212">
    <property type="protein sequence ID" value="POM58539.1"/>
    <property type="molecule type" value="Genomic_DNA"/>
</dbReference>
<evidence type="ECO:0000259" key="1">
    <source>
        <dbReference type="PROSITE" id="PS50994"/>
    </source>
</evidence>
<proteinExistence type="predicted"/>
<dbReference type="PANTHER" id="PTHR33206:SF1">
    <property type="entry name" value="DNA-DIRECTED DNA POLYMERASE"/>
    <property type="match status" value="1"/>
</dbReference>
<dbReference type="PROSITE" id="PS50994">
    <property type="entry name" value="INTEGRASE"/>
    <property type="match status" value="1"/>
</dbReference>
<evidence type="ECO:0000313" key="2">
    <source>
        <dbReference type="EMBL" id="POM58539.1"/>
    </source>
</evidence>
<dbReference type="GO" id="GO:0015074">
    <property type="term" value="P:DNA integration"/>
    <property type="evidence" value="ECO:0007669"/>
    <property type="project" value="InterPro"/>
</dbReference>
<dbReference type="PANTHER" id="PTHR33206">
    <property type="entry name" value="PROTEIN CBG10425"/>
    <property type="match status" value="1"/>
</dbReference>
<sequence>MTPIFNNILIDCSDESIIGKQMFDNNEKRKQSRSKPDRKLISSYFGEKIQIYTTLLKWYLAHGMEITQTYSFIKASSHKAFALFVEAVSNARREDDTDKSKAMIAEMTKLVGNSAFGRSVMDTGKHKEIKYESDDKAVKIEHFTFHELEELNDSCEITMKKRRLNNKNPIHLSIAIYQLAKLLMLQFYYDCIDFYFDRSDFQYQEMDTDKSISELHQTLRKHFNQHKFERFPRAYNDEVAKFDRRTPGLFKDEWSGDVMVSLPSNNYICYPPDESYKIKVSAKGVQLGRGRNNDVLNPDGFETDVRDRITLQDTNKGFRLGKETKSIITYCQTKTAISYFYDKRREIWINFCLSYIMILKQAIVGAQALYHKAKVLNHKITYKNVKNWYHSQTDLQRFQEQKKRFDGIKIASYSPKSWQIELALWDKKPILTAININSRLGYAKLLSNKTAPTVLTALKAFVQLYKLLSRVITELMNAQAQIFIKLKKIEHFNKEAGDRRTMRQTERFNRTIKQRLTKIAIAKVF</sequence>
<dbReference type="Proteomes" id="UP000237271">
    <property type="component" value="Unassembled WGS sequence"/>
</dbReference>
<protein>
    <recommendedName>
        <fullName evidence="1">Integrase catalytic domain-containing protein</fullName>
    </recommendedName>
</protein>
<accession>A0A2P4WZ16</accession>
<name>A0A2P4WZ16_9STRA</name>
<dbReference type="SUPFAM" id="SSF53098">
    <property type="entry name" value="Ribonuclease H-like"/>
    <property type="match status" value="1"/>
</dbReference>
<reference evidence="2 3" key="1">
    <citation type="journal article" date="2017" name="Genome Biol. Evol.">
        <title>Phytophthora megakarya and P. palmivora, closely related causal agents of cacao black pod rot, underwent increases in genome sizes and gene numbers by different mechanisms.</title>
        <authorList>
            <person name="Ali S.S."/>
            <person name="Shao J."/>
            <person name="Lary D.J."/>
            <person name="Kronmiller B."/>
            <person name="Shen D."/>
            <person name="Strem M.D."/>
            <person name="Amoako-Attah I."/>
            <person name="Akrofi A.Y."/>
            <person name="Begoude B.A."/>
            <person name="Ten Hoopen G.M."/>
            <person name="Coulibaly K."/>
            <person name="Kebe B.I."/>
            <person name="Melnick R.L."/>
            <person name="Guiltinan M.J."/>
            <person name="Tyler B.M."/>
            <person name="Meinhardt L.W."/>
            <person name="Bailey B.A."/>
        </authorList>
    </citation>
    <scope>NUCLEOTIDE SEQUENCE [LARGE SCALE GENOMIC DNA]</scope>
    <source>
        <strain evidence="3">sbr112.9</strain>
    </source>
</reference>
<comment type="caution">
    <text evidence="2">The sequence shown here is derived from an EMBL/GenBank/DDBJ whole genome shotgun (WGS) entry which is preliminary data.</text>
</comment>
<dbReference type="InterPro" id="IPR001584">
    <property type="entry name" value="Integrase_cat-core"/>
</dbReference>
<dbReference type="InterPro" id="IPR036397">
    <property type="entry name" value="RNaseH_sf"/>
</dbReference>
<organism evidence="2 3">
    <name type="scientific">Phytophthora palmivora</name>
    <dbReference type="NCBI Taxonomy" id="4796"/>
    <lineage>
        <taxon>Eukaryota</taxon>
        <taxon>Sar</taxon>
        <taxon>Stramenopiles</taxon>
        <taxon>Oomycota</taxon>
        <taxon>Peronosporomycetes</taxon>
        <taxon>Peronosporales</taxon>
        <taxon>Peronosporaceae</taxon>
        <taxon>Phytophthora</taxon>
    </lineage>
</organism>
<dbReference type="OrthoDB" id="6153129at2759"/>
<evidence type="ECO:0000313" key="3">
    <source>
        <dbReference type="Proteomes" id="UP000237271"/>
    </source>
</evidence>
<dbReference type="InterPro" id="IPR012337">
    <property type="entry name" value="RNaseH-like_sf"/>
</dbReference>
<gene>
    <name evidence="2" type="ORF">PHPALM_36799</name>
</gene>
<feature type="domain" description="Integrase catalytic" evidence="1">
    <location>
        <begin position="411"/>
        <end position="525"/>
    </location>
</feature>
<dbReference type="GO" id="GO:0003676">
    <property type="term" value="F:nucleic acid binding"/>
    <property type="evidence" value="ECO:0007669"/>
    <property type="project" value="InterPro"/>
</dbReference>
<keyword evidence="3" id="KW-1185">Reference proteome</keyword>
<dbReference type="Gene3D" id="3.30.420.10">
    <property type="entry name" value="Ribonuclease H-like superfamily/Ribonuclease H"/>
    <property type="match status" value="1"/>
</dbReference>
<dbReference type="AlphaFoldDB" id="A0A2P4WZ16"/>